<dbReference type="Gene3D" id="1.25.40.10">
    <property type="entry name" value="Tetratricopeptide repeat domain"/>
    <property type="match status" value="1"/>
</dbReference>
<evidence type="ECO:0000313" key="1">
    <source>
        <dbReference type="EMBL" id="PZO45231.1"/>
    </source>
</evidence>
<reference evidence="2" key="1">
    <citation type="submission" date="2018-04" db="EMBL/GenBank/DDBJ databases">
        <authorList>
            <person name="Cornet L."/>
        </authorList>
    </citation>
    <scope>NUCLEOTIDE SEQUENCE [LARGE SCALE GENOMIC DNA]</scope>
</reference>
<proteinExistence type="predicted"/>
<evidence type="ECO:0000313" key="2">
    <source>
        <dbReference type="Proteomes" id="UP000249794"/>
    </source>
</evidence>
<sequence length="280" mass="30417">MPVFAADPFRANTSTPVHEIGDLTENAFEAIFKRGDYQDARQILAEAETAESGEPLVHAMLASMAYLDNDFTKVYDQALKTQSTASALKASDPLRGHLYTAVGQFLQGAYVLKTEGVAKGTPAALGMLQQVFSELDDAEEINPNDPELNLLKGYMDLMLAVNLPFSNPDQAIARMSSYGSPTYLAQRGIAIGYRDLDQPDAALVAVDKAIAAAPNNPELLYLKAQILNRQGNKTSSIDFFDQALTYSAQLPPALVTRMTWERCVILPSANTDACSRQAGY</sequence>
<dbReference type="SMART" id="SM00028">
    <property type="entry name" value="TPR"/>
    <property type="match status" value="2"/>
</dbReference>
<gene>
    <name evidence="1" type="ORF">DCF15_21735</name>
</gene>
<organism evidence="1 2">
    <name type="scientific">Phormidesmis priestleyi</name>
    <dbReference type="NCBI Taxonomy" id="268141"/>
    <lineage>
        <taxon>Bacteria</taxon>
        <taxon>Bacillati</taxon>
        <taxon>Cyanobacteriota</taxon>
        <taxon>Cyanophyceae</taxon>
        <taxon>Leptolyngbyales</taxon>
        <taxon>Leptolyngbyaceae</taxon>
        <taxon>Phormidesmis</taxon>
    </lineage>
</organism>
<reference evidence="1 2" key="2">
    <citation type="submission" date="2018-06" db="EMBL/GenBank/DDBJ databases">
        <title>Metagenomic assembly of (sub)arctic Cyanobacteria and their associated microbiome from non-axenic cultures.</title>
        <authorList>
            <person name="Baurain D."/>
        </authorList>
    </citation>
    <scope>NUCLEOTIDE SEQUENCE [LARGE SCALE GENOMIC DNA]</scope>
    <source>
        <strain evidence="1">ULC027bin1</strain>
    </source>
</reference>
<dbReference type="InterPro" id="IPR011990">
    <property type="entry name" value="TPR-like_helical_dom_sf"/>
</dbReference>
<dbReference type="InterPro" id="IPR019734">
    <property type="entry name" value="TPR_rpt"/>
</dbReference>
<accession>A0A2W4YD51</accession>
<dbReference type="InterPro" id="IPR048173">
    <property type="entry name" value="Sll0314-like"/>
</dbReference>
<comment type="caution">
    <text evidence="1">The sequence shown here is derived from an EMBL/GenBank/DDBJ whole genome shotgun (WGS) entry which is preliminary data.</text>
</comment>
<dbReference type="EMBL" id="QBMP01000366">
    <property type="protein sequence ID" value="PZO45231.1"/>
    <property type="molecule type" value="Genomic_DNA"/>
</dbReference>
<dbReference type="AlphaFoldDB" id="A0A2W4YD51"/>
<dbReference type="NCBIfam" id="NF041522">
    <property type="entry name" value="TPR_sll0314"/>
    <property type="match status" value="1"/>
</dbReference>
<dbReference type="Proteomes" id="UP000249794">
    <property type="component" value="Unassembled WGS sequence"/>
</dbReference>
<name>A0A2W4YD51_9CYAN</name>
<protein>
    <submittedName>
        <fullName evidence="1">Uncharacterized protein</fullName>
    </submittedName>
</protein>
<dbReference type="SUPFAM" id="SSF48452">
    <property type="entry name" value="TPR-like"/>
    <property type="match status" value="1"/>
</dbReference>
<dbReference type="Pfam" id="PF13432">
    <property type="entry name" value="TPR_16"/>
    <property type="match status" value="1"/>
</dbReference>